<dbReference type="InterPro" id="IPR001387">
    <property type="entry name" value="Cro/C1-type_HTH"/>
</dbReference>
<dbReference type="EMBL" id="QQNA01000156">
    <property type="protein sequence ID" value="RDG36470.1"/>
    <property type="molecule type" value="Genomic_DNA"/>
</dbReference>
<dbReference type="SMART" id="SM00530">
    <property type="entry name" value="HTH_XRE"/>
    <property type="match status" value="1"/>
</dbReference>
<dbReference type="RefSeq" id="WP_114625192.1">
    <property type="nucleotide sequence ID" value="NZ_QQNA01000156.1"/>
</dbReference>
<gene>
    <name evidence="2" type="ORF">DVH02_19850</name>
</gene>
<dbReference type="Pfam" id="PF13560">
    <property type="entry name" value="HTH_31"/>
    <property type="match status" value="1"/>
</dbReference>
<sequence>MERGQLADFLRRRREAIRPAEVGIADGPRRRTVGLRREEVAMLAGMSVDYVVRLEQARSSQPSPQLLTSLARALRLSDDERDHLFHLAGHQPPPADGVARLARAGLVRMLDLLGDTPALVLSDLGETLAQNRASVLLAGDHHGFSGDRRYVVYRWFTDPATRAASVPEEREHQARQFVADLRATVGRRSGDPVVTGLVERLRAESADFRALWSEHQVAVRRADRKTIVHPRVGPLVMDCETLVTPDHGQLLLVLTPADAEARDRLELLRVLGVEEFPEGVATDRSVR</sequence>
<feature type="domain" description="HTH cro/C1-type" evidence="1">
    <location>
        <begin position="34"/>
        <end position="81"/>
    </location>
</feature>
<organism evidence="2 3">
    <name type="scientific">Streptomyces corynorhini</name>
    <dbReference type="NCBI Taxonomy" id="2282652"/>
    <lineage>
        <taxon>Bacteria</taxon>
        <taxon>Bacillati</taxon>
        <taxon>Actinomycetota</taxon>
        <taxon>Actinomycetes</taxon>
        <taxon>Kitasatosporales</taxon>
        <taxon>Streptomycetaceae</taxon>
        <taxon>Streptomyces</taxon>
    </lineage>
</organism>
<dbReference type="GO" id="GO:0003677">
    <property type="term" value="F:DNA binding"/>
    <property type="evidence" value="ECO:0007669"/>
    <property type="project" value="InterPro"/>
</dbReference>
<evidence type="ECO:0000259" key="1">
    <source>
        <dbReference type="PROSITE" id="PS50943"/>
    </source>
</evidence>
<dbReference type="Proteomes" id="UP000253741">
    <property type="component" value="Unassembled WGS sequence"/>
</dbReference>
<evidence type="ECO:0000313" key="3">
    <source>
        <dbReference type="Proteomes" id="UP000253741"/>
    </source>
</evidence>
<reference evidence="2 3" key="1">
    <citation type="submission" date="2018-07" db="EMBL/GenBank/DDBJ databases">
        <title>Streptomyces species from bats.</title>
        <authorList>
            <person name="Dunlap C."/>
        </authorList>
    </citation>
    <scope>NUCLEOTIDE SEQUENCE [LARGE SCALE GENOMIC DNA]</scope>
    <source>
        <strain evidence="2 3">AC230</strain>
    </source>
</reference>
<protein>
    <submittedName>
        <fullName evidence="2">XRE family transcriptional regulator</fullName>
    </submittedName>
</protein>
<evidence type="ECO:0000313" key="2">
    <source>
        <dbReference type="EMBL" id="RDG36470.1"/>
    </source>
</evidence>
<comment type="caution">
    <text evidence="2">The sequence shown here is derived from an EMBL/GenBank/DDBJ whole genome shotgun (WGS) entry which is preliminary data.</text>
</comment>
<dbReference type="AlphaFoldDB" id="A0A370B3T4"/>
<dbReference type="CDD" id="cd00093">
    <property type="entry name" value="HTH_XRE"/>
    <property type="match status" value="1"/>
</dbReference>
<dbReference type="InterPro" id="IPR010982">
    <property type="entry name" value="Lambda_DNA-bd_dom_sf"/>
</dbReference>
<dbReference type="InterPro" id="IPR041413">
    <property type="entry name" value="MLTR_LBD"/>
</dbReference>
<keyword evidence="3" id="KW-1185">Reference proteome</keyword>
<dbReference type="Gene3D" id="1.10.260.40">
    <property type="entry name" value="lambda repressor-like DNA-binding domains"/>
    <property type="match status" value="1"/>
</dbReference>
<dbReference type="PROSITE" id="PS50943">
    <property type="entry name" value="HTH_CROC1"/>
    <property type="match status" value="1"/>
</dbReference>
<proteinExistence type="predicted"/>
<dbReference type="SUPFAM" id="SSF47413">
    <property type="entry name" value="lambda repressor-like DNA-binding domains"/>
    <property type="match status" value="1"/>
</dbReference>
<dbReference type="PANTHER" id="PTHR35010:SF2">
    <property type="entry name" value="BLL4672 PROTEIN"/>
    <property type="match status" value="1"/>
</dbReference>
<dbReference type="Pfam" id="PF17765">
    <property type="entry name" value="MLTR_LBD"/>
    <property type="match status" value="1"/>
</dbReference>
<accession>A0A370B3T4</accession>
<dbReference type="OrthoDB" id="3542608at2"/>
<dbReference type="PANTHER" id="PTHR35010">
    <property type="entry name" value="BLL4672 PROTEIN-RELATED"/>
    <property type="match status" value="1"/>
</dbReference>
<dbReference type="Gene3D" id="3.30.450.180">
    <property type="match status" value="1"/>
</dbReference>
<name>A0A370B3T4_9ACTN</name>